<dbReference type="AlphaFoldDB" id="A0A814JCF9"/>
<dbReference type="Gene3D" id="3.80.10.10">
    <property type="entry name" value="Ribonuclease Inhibitor"/>
    <property type="match status" value="1"/>
</dbReference>
<dbReference type="EMBL" id="CAJNOM010000095">
    <property type="protein sequence ID" value="CAF1034940.1"/>
    <property type="molecule type" value="Genomic_DNA"/>
</dbReference>
<reference evidence="2" key="1">
    <citation type="submission" date="2021-02" db="EMBL/GenBank/DDBJ databases">
        <authorList>
            <person name="Nowell W R."/>
        </authorList>
    </citation>
    <scope>NUCLEOTIDE SEQUENCE</scope>
</reference>
<evidence type="ECO:0000313" key="4">
    <source>
        <dbReference type="Proteomes" id="UP000663832"/>
    </source>
</evidence>
<keyword evidence="4" id="KW-1185">Reference proteome</keyword>
<organism evidence="2 4">
    <name type="scientific">Adineta steineri</name>
    <dbReference type="NCBI Taxonomy" id="433720"/>
    <lineage>
        <taxon>Eukaryota</taxon>
        <taxon>Metazoa</taxon>
        <taxon>Spiralia</taxon>
        <taxon>Gnathifera</taxon>
        <taxon>Rotifera</taxon>
        <taxon>Eurotatoria</taxon>
        <taxon>Bdelloidea</taxon>
        <taxon>Adinetida</taxon>
        <taxon>Adinetidae</taxon>
        <taxon>Adineta</taxon>
    </lineage>
</organism>
<dbReference type="InterPro" id="IPR001810">
    <property type="entry name" value="F-box_dom"/>
</dbReference>
<accession>A0A814JCF9</accession>
<dbReference type="Proteomes" id="UP000663832">
    <property type="component" value="Unassembled WGS sequence"/>
</dbReference>
<proteinExistence type="predicted"/>
<evidence type="ECO:0000313" key="2">
    <source>
        <dbReference type="EMBL" id="CAF1034940.1"/>
    </source>
</evidence>
<dbReference type="SUPFAM" id="SSF52047">
    <property type="entry name" value="RNI-like"/>
    <property type="match status" value="1"/>
</dbReference>
<dbReference type="InterPro" id="IPR032675">
    <property type="entry name" value="LRR_dom_sf"/>
</dbReference>
<gene>
    <name evidence="3" type="ORF">BJG266_LOCUS30602</name>
    <name evidence="2" type="ORF">QVE165_LOCUS16748</name>
</gene>
<sequence>MNSPRITKLENLPVEMLMEIFIYFTADQIYFSFSQLNNSFNLILKSLPKLILVIHEHLDPSVLSFFNSFNKIFYKFCGSRMCCGRCHLHSINGGNRLYGIYPEIDNGWYPKFHEERFPYYPSKIENIIQPDNYSRLQSLVLPNASSKLTQLIFHGEFPRLKVCHLGKCESVILSFSMTIQLQNLRQLTIRGQQGHVLEKILLVCPCLVYLDFSCDDSIPPFHFINRCFPLMKYLRLGRLKHFFFHNGQFVFLLSLFPNLLQFHLIVNDVDTINIQEIANYLHRQCPLLKILVLRIYMQAHMCRFSSVVKLLFCDVVTIVDVETVVDGVTIVDIETVVDGVAIADDETFVNDVAIVDIETVVDDVAIDDVETVADTVTEFVIDVEADGIVVRLSNSEKR</sequence>
<comment type="caution">
    <text evidence="2">The sequence shown here is derived from an EMBL/GenBank/DDBJ whole genome shotgun (WGS) entry which is preliminary data.</text>
</comment>
<name>A0A814JCF9_9BILA</name>
<dbReference type="PROSITE" id="PS50181">
    <property type="entry name" value="FBOX"/>
    <property type="match status" value="1"/>
</dbReference>
<dbReference type="EMBL" id="CAJNOI010000405">
    <property type="protein sequence ID" value="CAF1269849.1"/>
    <property type="molecule type" value="Genomic_DNA"/>
</dbReference>
<evidence type="ECO:0000259" key="1">
    <source>
        <dbReference type="PROSITE" id="PS50181"/>
    </source>
</evidence>
<protein>
    <recommendedName>
        <fullName evidence="1">F-box domain-containing protein</fullName>
    </recommendedName>
</protein>
<dbReference type="Proteomes" id="UP000663877">
    <property type="component" value="Unassembled WGS sequence"/>
</dbReference>
<feature type="domain" description="F-box" evidence="1">
    <location>
        <begin position="6"/>
        <end position="54"/>
    </location>
</feature>
<dbReference type="OrthoDB" id="10029707at2759"/>
<evidence type="ECO:0000313" key="3">
    <source>
        <dbReference type="EMBL" id="CAF1269849.1"/>
    </source>
</evidence>